<protein>
    <submittedName>
        <fullName evidence="1">Uncharacterized protein</fullName>
    </submittedName>
</protein>
<sequence>MWIFKVDAARLPSEPLTDEIDIESYQHYTNSPAAYVSPLSSRHP</sequence>
<organism evidence="1 2">
    <name type="scientific">Acidisarcina polymorpha</name>
    <dbReference type="NCBI Taxonomy" id="2211140"/>
    <lineage>
        <taxon>Bacteria</taxon>
        <taxon>Pseudomonadati</taxon>
        <taxon>Acidobacteriota</taxon>
        <taxon>Terriglobia</taxon>
        <taxon>Terriglobales</taxon>
        <taxon>Acidobacteriaceae</taxon>
        <taxon>Acidisarcina</taxon>
    </lineage>
</organism>
<dbReference type="AlphaFoldDB" id="A0A2Z5G773"/>
<gene>
    <name evidence="1" type="ORF">ACPOL_5858</name>
</gene>
<dbReference type="Proteomes" id="UP000253606">
    <property type="component" value="Chromosome"/>
</dbReference>
<dbReference type="EMBL" id="CP030840">
    <property type="protein sequence ID" value="AXC15102.1"/>
    <property type="molecule type" value="Genomic_DNA"/>
</dbReference>
<evidence type="ECO:0000313" key="1">
    <source>
        <dbReference type="EMBL" id="AXC15102.1"/>
    </source>
</evidence>
<keyword evidence="2" id="KW-1185">Reference proteome</keyword>
<reference evidence="1 2" key="1">
    <citation type="journal article" date="2018" name="Front. Microbiol.">
        <title>Hydrolytic Capabilities as a Key to Environmental Success: Chitinolytic and Cellulolytic Acidobacteria From Acidic Sub-arctic Soils and Boreal Peatlands.</title>
        <authorList>
            <person name="Belova S.E."/>
            <person name="Ravin N.V."/>
            <person name="Pankratov T.A."/>
            <person name="Rakitin A.L."/>
            <person name="Ivanova A.A."/>
            <person name="Beletsky A.V."/>
            <person name="Mardanov A.V."/>
            <person name="Sinninghe Damste J.S."/>
            <person name="Dedysh S.N."/>
        </authorList>
    </citation>
    <scope>NUCLEOTIDE SEQUENCE [LARGE SCALE GENOMIC DNA]</scope>
    <source>
        <strain evidence="1 2">SBC82</strain>
    </source>
</reference>
<evidence type="ECO:0000313" key="2">
    <source>
        <dbReference type="Proteomes" id="UP000253606"/>
    </source>
</evidence>
<dbReference type="KEGG" id="abas:ACPOL_5858"/>
<accession>A0A2Z5G773</accession>
<name>A0A2Z5G773_9BACT</name>
<proteinExistence type="predicted"/>